<name>A0A841E2C4_9ACTN</name>
<organism evidence="9 10">
    <name type="scientific">Streptomonospora salina</name>
    <dbReference type="NCBI Taxonomy" id="104205"/>
    <lineage>
        <taxon>Bacteria</taxon>
        <taxon>Bacillati</taxon>
        <taxon>Actinomycetota</taxon>
        <taxon>Actinomycetes</taxon>
        <taxon>Streptosporangiales</taxon>
        <taxon>Nocardiopsidaceae</taxon>
        <taxon>Streptomonospora</taxon>
    </lineage>
</organism>
<dbReference type="InterPro" id="IPR004477">
    <property type="entry name" value="ComEC_N"/>
</dbReference>
<dbReference type="InterPro" id="IPR052159">
    <property type="entry name" value="Competence_DNA_uptake"/>
</dbReference>
<dbReference type="Pfam" id="PF03772">
    <property type="entry name" value="Competence"/>
    <property type="match status" value="1"/>
</dbReference>
<dbReference type="GO" id="GO:0005886">
    <property type="term" value="C:plasma membrane"/>
    <property type="evidence" value="ECO:0007669"/>
    <property type="project" value="UniProtKB-SubCell"/>
</dbReference>
<sequence>MTYLGTDAPDYAHTPDLRLVAPAIGTWVCTAALSGGTSRTAVLVAAALTVSAAVVRALARGRAGPARTLVVAVLACSAAGAVATGGRLATVESAPLPDLARERAWAEVELVVTDDPRRRSGPPEPGRAELVVRARAESVRTRSADGPAGTAAPVRTRVPVVVLASGAAWRSLLPSQRVRASGTVVPAGRGLTGALLVVRGPPGDVRPPSPWHAWAGDARARLRGASSGLPEPADALLPALVVGDTSGVSARTSAAFEDSGLTHLLAVSGSNLAIMTGVALAACRGLGRPGWTAAVTGAATIAVFVLLARPEPSVLRAAFMAAIALAALAAGRQRVGLTALAASVLGLLLFDPGLARSPGFALSVLSTGGIMALAPRWRDRWSARMPRWAAEAVAVAVAAHVACLPVLAVLSAEVNWVAVPANILAAPAVPVATVGGFAVAGLALVWPTLAAAAAWVPGAAVLWIAAVAATAARLPGRAVPWPATAAGAAVLALLVVLLLALRGRAARSVCAVGLAAALAALTLHWLAPAWPPAGWAVVACRIGQGDALVLRAGDGRAVVVDTGPDPVAVSRCLRDLRVSEIALLVITHGDSDHAGGTAGALAGRSVGAALLPPGFDHPPTMRLLREEAVPTRTGSAGHRWSLPPWTLDAVWPPPDSAGGNDGSIVLLARWSPPSGGEAARMRVLLTGDIEEPAQRELLRTTHAVRGVDVLKVPHHGAGSQEPRFIAATRPDLTLTSVGADNPYGHPEPATRSLLRSVAPANYRTDVHGDIAVVPGPTAPEVVCRDAGGPRGRG</sequence>
<feature type="transmembrane region" description="Helical" evidence="6">
    <location>
        <begin position="389"/>
        <end position="411"/>
    </location>
</feature>
<dbReference type="EMBL" id="JACHLY010000001">
    <property type="protein sequence ID" value="MBB5997176.1"/>
    <property type="molecule type" value="Genomic_DNA"/>
</dbReference>
<keyword evidence="4 6" id="KW-1133">Transmembrane helix</keyword>
<reference evidence="9 10" key="1">
    <citation type="submission" date="2020-08" db="EMBL/GenBank/DDBJ databases">
        <title>Sequencing the genomes of 1000 actinobacteria strains.</title>
        <authorList>
            <person name="Klenk H.-P."/>
        </authorList>
    </citation>
    <scope>NUCLEOTIDE SEQUENCE [LARGE SCALE GENOMIC DNA]</scope>
    <source>
        <strain evidence="9 10">DSM 44593</strain>
    </source>
</reference>
<feature type="transmembrane region" description="Helical" evidence="6">
    <location>
        <begin position="40"/>
        <end position="59"/>
    </location>
</feature>
<dbReference type="RefSeq" id="WP_184633482.1">
    <property type="nucleotide sequence ID" value="NZ_BAABKT010000003.1"/>
</dbReference>
<keyword evidence="3 6" id="KW-0812">Transmembrane</keyword>
<dbReference type="Gene3D" id="3.60.15.10">
    <property type="entry name" value="Ribonuclease Z/Hydroxyacylglutathione hydrolase-like"/>
    <property type="match status" value="1"/>
</dbReference>
<feature type="transmembrane region" description="Helical" evidence="6">
    <location>
        <begin position="452"/>
        <end position="472"/>
    </location>
</feature>
<comment type="subcellular location">
    <subcellularLocation>
        <location evidence="1">Cell membrane</location>
        <topology evidence="1">Multi-pass membrane protein</topology>
    </subcellularLocation>
</comment>
<dbReference type="NCBIfam" id="TIGR00360">
    <property type="entry name" value="ComEC_N-term"/>
    <property type="match status" value="1"/>
</dbReference>
<dbReference type="CDD" id="cd07731">
    <property type="entry name" value="ComA-like_MBL-fold"/>
    <property type="match status" value="1"/>
</dbReference>
<keyword evidence="5 6" id="KW-0472">Membrane</keyword>
<gene>
    <name evidence="9" type="ORF">HNR25_000927</name>
</gene>
<dbReference type="PANTHER" id="PTHR30619">
    <property type="entry name" value="DNA INTERNALIZATION/COMPETENCE PROTEIN COMEC/REC2"/>
    <property type="match status" value="1"/>
</dbReference>
<accession>A0A841E2C4</accession>
<dbReference type="Proteomes" id="UP000578077">
    <property type="component" value="Unassembled WGS sequence"/>
</dbReference>
<evidence type="ECO:0000256" key="2">
    <source>
        <dbReference type="ARBA" id="ARBA00022475"/>
    </source>
</evidence>
<dbReference type="SUPFAM" id="SSF56281">
    <property type="entry name" value="Metallo-hydrolase/oxidoreductase"/>
    <property type="match status" value="1"/>
</dbReference>
<evidence type="ECO:0000256" key="3">
    <source>
        <dbReference type="ARBA" id="ARBA00022692"/>
    </source>
</evidence>
<feature type="transmembrane region" description="Helical" evidence="6">
    <location>
        <begin position="478"/>
        <end position="501"/>
    </location>
</feature>
<evidence type="ECO:0000256" key="6">
    <source>
        <dbReference type="SAM" id="Phobius"/>
    </source>
</evidence>
<evidence type="ECO:0000313" key="9">
    <source>
        <dbReference type="EMBL" id="MBB5997176.1"/>
    </source>
</evidence>
<evidence type="ECO:0000256" key="5">
    <source>
        <dbReference type="ARBA" id="ARBA00023136"/>
    </source>
</evidence>
<proteinExistence type="predicted"/>
<evidence type="ECO:0000259" key="7">
    <source>
        <dbReference type="Pfam" id="PF00753"/>
    </source>
</evidence>
<protein>
    <submittedName>
        <fullName evidence="9">Competence protein ComEC</fullName>
    </submittedName>
</protein>
<dbReference type="InterPro" id="IPR036866">
    <property type="entry name" value="RibonucZ/Hydroxyglut_hydro"/>
</dbReference>
<evidence type="ECO:0000256" key="4">
    <source>
        <dbReference type="ARBA" id="ARBA00022989"/>
    </source>
</evidence>
<dbReference type="InterPro" id="IPR035681">
    <property type="entry name" value="ComA-like_MBL"/>
</dbReference>
<comment type="caution">
    <text evidence="9">The sequence shown here is derived from an EMBL/GenBank/DDBJ whole genome shotgun (WGS) entry which is preliminary data.</text>
</comment>
<feature type="transmembrane region" description="Helical" evidence="6">
    <location>
        <begin position="290"/>
        <end position="308"/>
    </location>
</feature>
<feature type="domain" description="ComEC/Rec2-related protein" evidence="8">
    <location>
        <begin position="240"/>
        <end position="501"/>
    </location>
</feature>
<evidence type="ECO:0000256" key="1">
    <source>
        <dbReference type="ARBA" id="ARBA00004651"/>
    </source>
</evidence>
<feature type="transmembrane region" description="Helical" evidence="6">
    <location>
        <begin position="360"/>
        <end position="377"/>
    </location>
</feature>
<keyword evidence="2" id="KW-1003">Cell membrane</keyword>
<feature type="transmembrane region" description="Helical" evidence="6">
    <location>
        <begin position="423"/>
        <end position="445"/>
    </location>
</feature>
<evidence type="ECO:0000259" key="8">
    <source>
        <dbReference type="Pfam" id="PF03772"/>
    </source>
</evidence>
<feature type="domain" description="Metallo-beta-lactamase" evidence="7">
    <location>
        <begin position="543"/>
        <end position="713"/>
    </location>
</feature>
<feature type="transmembrane region" description="Helical" evidence="6">
    <location>
        <begin position="314"/>
        <end position="330"/>
    </location>
</feature>
<feature type="transmembrane region" description="Helical" evidence="6">
    <location>
        <begin position="508"/>
        <end position="527"/>
    </location>
</feature>
<dbReference type="Pfam" id="PF00753">
    <property type="entry name" value="Lactamase_B"/>
    <property type="match status" value="1"/>
</dbReference>
<dbReference type="AlphaFoldDB" id="A0A841E2C4"/>
<feature type="transmembrane region" description="Helical" evidence="6">
    <location>
        <begin position="66"/>
        <end position="89"/>
    </location>
</feature>
<keyword evidence="10" id="KW-1185">Reference proteome</keyword>
<evidence type="ECO:0000313" key="10">
    <source>
        <dbReference type="Proteomes" id="UP000578077"/>
    </source>
</evidence>
<dbReference type="PANTHER" id="PTHR30619:SF1">
    <property type="entry name" value="RECOMBINATION PROTEIN 2"/>
    <property type="match status" value="1"/>
</dbReference>
<dbReference type="InterPro" id="IPR001279">
    <property type="entry name" value="Metallo-B-lactamas"/>
</dbReference>